<dbReference type="EMBL" id="BTSY01000007">
    <property type="protein sequence ID" value="GMT35841.1"/>
    <property type="molecule type" value="Genomic_DNA"/>
</dbReference>
<dbReference type="Gene3D" id="3.40.50.1820">
    <property type="entry name" value="alpha/beta hydrolase"/>
    <property type="match status" value="1"/>
</dbReference>
<feature type="transmembrane region" description="Helical" evidence="3">
    <location>
        <begin position="12"/>
        <end position="34"/>
    </location>
</feature>
<protein>
    <recommendedName>
        <fullName evidence="4">AB hydrolase-1 domain-containing protein</fullName>
    </recommendedName>
</protein>
<comment type="similarity">
    <text evidence="2">Belongs to the AB hydrolase superfamily. Epoxide hydrolase family.</text>
</comment>
<dbReference type="InterPro" id="IPR000639">
    <property type="entry name" value="Epox_hydrolase-like"/>
</dbReference>
<feature type="domain" description="AB hydrolase-1" evidence="4">
    <location>
        <begin position="79"/>
        <end position="330"/>
    </location>
</feature>
<dbReference type="GO" id="GO:0004301">
    <property type="term" value="F:epoxide hydrolase activity"/>
    <property type="evidence" value="ECO:0007669"/>
    <property type="project" value="UniProtKB-ARBA"/>
</dbReference>
<dbReference type="PRINTS" id="PR00111">
    <property type="entry name" value="ABHYDROLASE"/>
</dbReference>
<dbReference type="InterPro" id="IPR000073">
    <property type="entry name" value="AB_hydrolase_1"/>
</dbReference>
<dbReference type="AlphaFoldDB" id="A0AAV5WXI6"/>
<dbReference type="PANTHER" id="PTHR43329">
    <property type="entry name" value="EPOXIDE HYDROLASE"/>
    <property type="match status" value="1"/>
</dbReference>
<evidence type="ECO:0000256" key="1">
    <source>
        <dbReference type="ARBA" id="ARBA00022801"/>
    </source>
</evidence>
<keyword evidence="1" id="KW-0378">Hydrolase</keyword>
<dbReference type="SUPFAM" id="SSF53474">
    <property type="entry name" value="alpha/beta-Hydrolases"/>
    <property type="match status" value="1"/>
</dbReference>
<proteinExistence type="inferred from homology"/>
<name>A0AAV5WXI6_9BILA</name>
<keyword evidence="3" id="KW-0472">Membrane</keyword>
<evidence type="ECO:0000313" key="5">
    <source>
        <dbReference type="EMBL" id="GMT35841.1"/>
    </source>
</evidence>
<dbReference type="Pfam" id="PF00561">
    <property type="entry name" value="Abhydrolase_1"/>
    <property type="match status" value="1"/>
</dbReference>
<keyword evidence="6" id="KW-1185">Reference proteome</keyword>
<organism evidence="5 6">
    <name type="scientific">Pristionchus fissidentatus</name>
    <dbReference type="NCBI Taxonomy" id="1538716"/>
    <lineage>
        <taxon>Eukaryota</taxon>
        <taxon>Metazoa</taxon>
        <taxon>Ecdysozoa</taxon>
        <taxon>Nematoda</taxon>
        <taxon>Chromadorea</taxon>
        <taxon>Rhabditida</taxon>
        <taxon>Rhabditina</taxon>
        <taxon>Diplogasteromorpha</taxon>
        <taxon>Diplogasteroidea</taxon>
        <taxon>Neodiplogasteridae</taxon>
        <taxon>Pristionchus</taxon>
    </lineage>
</organism>
<dbReference type="Proteomes" id="UP001432322">
    <property type="component" value="Unassembled WGS sequence"/>
</dbReference>
<evidence type="ECO:0000259" key="4">
    <source>
        <dbReference type="Pfam" id="PF00561"/>
    </source>
</evidence>
<comment type="caution">
    <text evidence="5">The sequence shown here is derived from an EMBL/GenBank/DDBJ whole genome shotgun (WGS) entry which is preliminary data.</text>
</comment>
<keyword evidence="3" id="KW-1133">Transmembrane helix</keyword>
<sequence>AKMQPLEVVAHLLKLVFFVLIFIPWSIFVIYRFTKTKWALFTRKEHKIPDRLLMEYNHNFVQLSDVRLHYVEEGDKSKPLLLFVHGYPEFWYSWRYQIKHFAKTHHVVAIDQRGYGDSDKPSEIDDYSAKLLAKDVKEVIEKLGHKKAILVGHDWGGAVAWFTTLIYPESISKLIIMNCPHPGAFEKVMMAVKKQILKSWYIGFYQVPWIPEATMALDDYEPIEYAFRSDFAGLKNKQNVTDEDIEAWKATFSKKGAMSPPINYYRALVKDRNENKDIISRIVKPPTLIIWGEEDPFLTIECAAFSEKMCLKGKIEYVPGSSHWVQQDHPEKVNEIMEKFIN</sequence>
<feature type="non-terminal residue" evidence="5">
    <location>
        <position position="1"/>
    </location>
</feature>
<gene>
    <name evidence="5" type="ORF">PFISCL1PPCAC_27138</name>
</gene>
<reference evidence="5" key="1">
    <citation type="submission" date="2023-10" db="EMBL/GenBank/DDBJ databases">
        <title>Genome assembly of Pristionchus species.</title>
        <authorList>
            <person name="Yoshida K."/>
            <person name="Sommer R.J."/>
        </authorList>
    </citation>
    <scope>NUCLEOTIDE SEQUENCE</scope>
    <source>
        <strain evidence="5">RS5133</strain>
    </source>
</reference>
<evidence type="ECO:0000256" key="3">
    <source>
        <dbReference type="SAM" id="Phobius"/>
    </source>
</evidence>
<dbReference type="PRINTS" id="PR00412">
    <property type="entry name" value="EPOXHYDRLASE"/>
</dbReference>
<dbReference type="InterPro" id="IPR029058">
    <property type="entry name" value="AB_hydrolase_fold"/>
</dbReference>
<accession>A0AAV5WXI6</accession>
<evidence type="ECO:0000256" key="2">
    <source>
        <dbReference type="ARBA" id="ARBA00038334"/>
    </source>
</evidence>
<keyword evidence="3" id="KW-0812">Transmembrane</keyword>
<evidence type="ECO:0000313" key="6">
    <source>
        <dbReference type="Proteomes" id="UP001432322"/>
    </source>
</evidence>